<dbReference type="EC" id="3.2.1.51" evidence="2"/>
<feature type="non-terminal residue" evidence="2">
    <location>
        <position position="434"/>
    </location>
</feature>
<dbReference type="AlphaFoldDB" id="A0A6J4LL94"/>
<feature type="compositionally biased region" description="Low complexity" evidence="1">
    <location>
        <begin position="158"/>
        <end position="178"/>
    </location>
</feature>
<feature type="compositionally biased region" description="Low complexity" evidence="1">
    <location>
        <begin position="389"/>
        <end position="409"/>
    </location>
</feature>
<feature type="region of interest" description="Disordered" evidence="1">
    <location>
        <begin position="201"/>
        <end position="351"/>
    </location>
</feature>
<keyword evidence="2" id="KW-0326">Glycosidase</keyword>
<sequence>DGRDRGRARRPAGARLVHRGAAGAVRALGPVRPARPARVGDEQGADPPRDLRALPALLRGRPLRPAGLGARGEGRRHALRRAHDEAPRRLLPVGLGADRLHHRAHPLRTRRRRRVRRGVPGRGAADRLLPLAAGLAPPRLPRRRAPPAARRPGRRGAQRAALGRAVPGVPARPGAGAAHRLRDRRLPLLRLLLRRRRVPRPARQGCRGVGLRRAAGPGPRAAARRPGQRPAGGAGRSRHPRAVPAERPDARRRRGAVDVGGLSDPQRQLGIRPRQPRLQVGAAAGPDARRRRLERRQPAAQRRADRARRPRPARPGVARGAGGLDGPARPVGARRRPERGDPATGLPLHPAGRPALRARLQLAAGAAAPARAGRQGGLRPAARRRVGDRAAGARPRPAGADAGARWPAARHADPPVAHPAASRGGAGGRAVPAV</sequence>
<feature type="compositionally biased region" description="Low complexity" evidence="1">
    <location>
        <begin position="209"/>
        <end position="221"/>
    </location>
</feature>
<feature type="compositionally biased region" description="Low complexity" evidence="1">
    <location>
        <begin position="366"/>
        <end position="380"/>
    </location>
</feature>
<feature type="compositionally biased region" description="Low complexity" evidence="1">
    <location>
        <begin position="418"/>
        <end position="434"/>
    </location>
</feature>
<gene>
    <name evidence="2" type="ORF">AVDCRST_MAG48-3397</name>
</gene>
<name>A0A6J4LL94_9ACTN</name>
<dbReference type="GO" id="GO:0004560">
    <property type="term" value="F:alpha-L-fucosidase activity"/>
    <property type="evidence" value="ECO:0007669"/>
    <property type="project" value="UniProtKB-EC"/>
</dbReference>
<feature type="region of interest" description="Disordered" evidence="1">
    <location>
        <begin position="137"/>
        <end position="180"/>
    </location>
</feature>
<evidence type="ECO:0000256" key="1">
    <source>
        <dbReference type="SAM" id="MobiDB-lite"/>
    </source>
</evidence>
<protein>
    <submittedName>
        <fullName evidence="2">GH29</fullName>
        <ecNumber evidence="2">3.2.1.51</ecNumber>
    </submittedName>
</protein>
<reference evidence="2" key="1">
    <citation type="submission" date="2020-02" db="EMBL/GenBank/DDBJ databases">
        <authorList>
            <person name="Meier V. D."/>
        </authorList>
    </citation>
    <scope>NUCLEOTIDE SEQUENCE</scope>
    <source>
        <strain evidence="2">AVDCRST_MAG48</strain>
    </source>
</reference>
<feature type="region of interest" description="Disordered" evidence="1">
    <location>
        <begin position="19"/>
        <end position="49"/>
    </location>
</feature>
<feature type="compositionally biased region" description="Basic residues" evidence="1">
    <location>
        <begin position="140"/>
        <end position="157"/>
    </location>
</feature>
<feature type="non-terminal residue" evidence="2">
    <location>
        <position position="1"/>
    </location>
</feature>
<evidence type="ECO:0000313" key="2">
    <source>
        <dbReference type="EMBL" id="CAA9336232.1"/>
    </source>
</evidence>
<accession>A0A6J4LL94</accession>
<dbReference type="EMBL" id="CADCTS010000477">
    <property type="protein sequence ID" value="CAA9336232.1"/>
    <property type="molecule type" value="Genomic_DNA"/>
</dbReference>
<feature type="region of interest" description="Disordered" evidence="1">
    <location>
        <begin position="366"/>
        <end position="434"/>
    </location>
</feature>
<keyword evidence="2" id="KW-0378">Hydrolase</keyword>
<proteinExistence type="predicted"/>
<organism evidence="2">
    <name type="scientific">uncultured Friedmanniella sp</name>
    <dbReference type="NCBI Taxonomy" id="335381"/>
    <lineage>
        <taxon>Bacteria</taxon>
        <taxon>Bacillati</taxon>
        <taxon>Actinomycetota</taxon>
        <taxon>Actinomycetes</taxon>
        <taxon>Propionibacteriales</taxon>
        <taxon>Nocardioidaceae</taxon>
        <taxon>Friedmanniella</taxon>
        <taxon>environmental samples</taxon>
    </lineage>
</organism>